<dbReference type="PANTHER" id="PTHR30203">
    <property type="entry name" value="OUTER MEMBRANE CATION EFFLUX PROTEIN"/>
    <property type="match status" value="1"/>
</dbReference>
<evidence type="ECO:0000313" key="5">
    <source>
        <dbReference type="Proteomes" id="UP000251341"/>
    </source>
</evidence>
<sequence>MKVIRLTSHPKKQLTALLLCITATFCNLAFAESAKFSLPDLESMMFNQSPALRGASNAVDAARAAVDTARTIPNPQIEVMNGTRKPRPDSTTGAVNGNVKSISITQDLDMPWHRFPRVDGALAGYSAAQANEQSFRADMRAQLRLRYYDLVRRTAENRVAAEDVKLMEGIHKRIALQVETGEKARFELVKANAELLNAQKMQESAGLRVRQARGALRALVGLQLPESFEVQEQTHTFAPPSPLNEVRDEVLKTNPELQRTRAERQQLDRKLSEEKALRFPKFALRADQDQDPEWRSKRIGVAMNLPLWDWRGGPVGEAAAKLSQTDNQLAYQEFSLLQSLEAAYQQYDIANAQVVALEGGIVRHAANALRIAELAYKAGEKSFLDVMDAQRVYRAARNELITAQFELAGAWAEIERLRASAQ</sequence>
<dbReference type="PANTHER" id="PTHR30203:SF24">
    <property type="entry name" value="BLR4935 PROTEIN"/>
    <property type="match status" value="1"/>
</dbReference>
<dbReference type="EMBL" id="NESP01000001">
    <property type="protein sequence ID" value="PUE60579.1"/>
    <property type="molecule type" value="Genomic_DNA"/>
</dbReference>
<dbReference type="Pfam" id="PF02321">
    <property type="entry name" value="OEP"/>
    <property type="match status" value="2"/>
</dbReference>
<name>A0A315ETI8_9BURK</name>
<dbReference type="GO" id="GO:0015562">
    <property type="term" value="F:efflux transmembrane transporter activity"/>
    <property type="evidence" value="ECO:0007669"/>
    <property type="project" value="InterPro"/>
</dbReference>
<dbReference type="AlphaFoldDB" id="A0A315ETI8"/>
<organism evidence="4 5">
    <name type="scientific">Limnohabitans curvus</name>
    <dbReference type="NCBI Taxonomy" id="323423"/>
    <lineage>
        <taxon>Bacteria</taxon>
        <taxon>Pseudomonadati</taxon>
        <taxon>Pseudomonadota</taxon>
        <taxon>Betaproteobacteria</taxon>
        <taxon>Burkholderiales</taxon>
        <taxon>Comamonadaceae</taxon>
        <taxon>Limnohabitans</taxon>
    </lineage>
</organism>
<keyword evidence="3" id="KW-0732">Signal</keyword>
<accession>A0A315ETI8</accession>
<dbReference type="InterPro" id="IPR010131">
    <property type="entry name" value="MdtP/NodT-like"/>
</dbReference>
<keyword evidence="5" id="KW-1185">Reference proteome</keyword>
<gene>
    <name evidence="4" type="ORF">B9Z44_13975</name>
</gene>
<evidence type="ECO:0000256" key="1">
    <source>
        <dbReference type="ARBA" id="ARBA00007613"/>
    </source>
</evidence>
<evidence type="ECO:0008006" key="6">
    <source>
        <dbReference type="Google" id="ProtNLM"/>
    </source>
</evidence>
<reference evidence="4 5" key="1">
    <citation type="submission" date="2017-04" db="EMBL/GenBank/DDBJ databases">
        <title>Unexpected and diverse lifestyles within the genus Limnohabitans.</title>
        <authorList>
            <person name="Kasalicky V."/>
            <person name="Mehrshad M."/>
            <person name="Andrei S.-A."/>
            <person name="Salcher M."/>
            <person name="Kratochvilova H."/>
            <person name="Simek K."/>
            <person name="Ghai R."/>
        </authorList>
    </citation>
    <scope>NUCLEOTIDE SEQUENCE [LARGE SCALE GENOMIC DNA]</scope>
    <source>
        <strain evidence="4 5">MWH-C5</strain>
    </source>
</reference>
<dbReference type="Gene3D" id="1.20.1600.10">
    <property type="entry name" value="Outer membrane efflux proteins (OEP)"/>
    <property type="match status" value="1"/>
</dbReference>
<evidence type="ECO:0000256" key="3">
    <source>
        <dbReference type="SAM" id="SignalP"/>
    </source>
</evidence>
<dbReference type="Proteomes" id="UP000251341">
    <property type="component" value="Unassembled WGS sequence"/>
</dbReference>
<comment type="caution">
    <text evidence="4">The sequence shown here is derived from an EMBL/GenBank/DDBJ whole genome shotgun (WGS) entry which is preliminary data.</text>
</comment>
<feature type="signal peptide" evidence="3">
    <location>
        <begin position="1"/>
        <end position="31"/>
    </location>
</feature>
<evidence type="ECO:0000313" key="4">
    <source>
        <dbReference type="EMBL" id="PUE60579.1"/>
    </source>
</evidence>
<evidence type="ECO:0000256" key="2">
    <source>
        <dbReference type="SAM" id="MobiDB-lite"/>
    </source>
</evidence>
<dbReference type="InterPro" id="IPR003423">
    <property type="entry name" value="OMP_efflux"/>
</dbReference>
<proteinExistence type="inferred from homology"/>
<dbReference type="SUPFAM" id="SSF56954">
    <property type="entry name" value="Outer membrane efflux proteins (OEP)"/>
    <property type="match status" value="1"/>
</dbReference>
<comment type="similarity">
    <text evidence="1">Belongs to the outer membrane factor (OMF) (TC 1.B.17) family.</text>
</comment>
<feature type="chain" id="PRO_5016310896" description="Transporter" evidence="3">
    <location>
        <begin position="32"/>
        <end position="422"/>
    </location>
</feature>
<protein>
    <recommendedName>
        <fullName evidence="6">Transporter</fullName>
    </recommendedName>
</protein>
<feature type="region of interest" description="Disordered" evidence="2">
    <location>
        <begin position="78"/>
        <end position="97"/>
    </location>
</feature>